<evidence type="ECO:0000313" key="2">
    <source>
        <dbReference type="WBParaSite" id="nRc.2.0.1.t16608-RA"/>
    </source>
</evidence>
<protein>
    <submittedName>
        <fullName evidence="2">Uncharacterized protein</fullName>
    </submittedName>
</protein>
<reference evidence="2" key="1">
    <citation type="submission" date="2022-11" db="UniProtKB">
        <authorList>
            <consortium name="WormBaseParasite"/>
        </authorList>
    </citation>
    <scope>IDENTIFICATION</scope>
</reference>
<dbReference type="WBParaSite" id="nRc.2.0.1.t16608-RA">
    <property type="protein sequence ID" value="nRc.2.0.1.t16608-RA"/>
    <property type="gene ID" value="nRc.2.0.1.g16608"/>
</dbReference>
<evidence type="ECO:0000313" key="1">
    <source>
        <dbReference type="Proteomes" id="UP000887565"/>
    </source>
</evidence>
<accession>A0A915IQY4</accession>
<dbReference type="AlphaFoldDB" id="A0A915IQY4"/>
<proteinExistence type="predicted"/>
<dbReference type="Proteomes" id="UP000887565">
    <property type="component" value="Unplaced"/>
</dbReference>
<organism evidence="1 2">
    <name type="scientific">Romanomermis culicivorax</name>
    <name type="common">Nematode worm</name>
    <dbReference type="NCBI Taxonomy" id="13658"/>
    <lineage>
        <taxon>Eukaryota</taxon>
        <taxon>Metazoa</taxon>
        <taxon>Ecdysozoa</taxon>
        <taxon>Nematoda</taxon>
        <taxon>Enoplea</taxon>
        <taxon>Dorylaimia</taxon>
        <taxon>Mermithida</taxon>
        <taxon>Mermithoidea</taxon>
        <taxon>Mermithidae</taxon>
        <taxon>Romanomermis</taxon>
    </lineage>
</organism>
<sequence length="216" mass="24646">MFLQHIVYKIGTANHGEHMRTYSSTTIDYRSLTFRHLANFSTILPTMIIHHQKKLISNDIRHKKARQLQVNILPIRLRAGHEYNSHCFLLGAAVSIFFLSTELHLRAPLKIPGYGLGNNNIPLDSDDQVHQEVLRKETIVLTDDIDRESPPSRLMRGMPLFSSAIASSSGHILTNHLLATMTIQIQHQWKSVPSIQMIYKSQIRMSKIKCPTSHAH</sequence>
<name>A0A915IQY4_ROMCU</name>
<keyword evidence="1" id="KW-1185">Reference proteome</keyword>